<dbReference type="Proteomes" id="UP000476064">
    <property type="component" value="Chromosome"/>
</dbReference>
<dbReference type="PANTHER" id="PTHR43425:SF2">
    <property type="entry name" value="OXYGEN-INSENSITIVE NADPH NITROREDUCTASE"/>
    <property type="match status" value="1"/>
</dbReference>
<accession>A0A6C0FUQ1</accession>
<keyword evidence="2 5" id="KW-0285">Flavoprotein</keyword>
<evidence type="ECO:0000256" key="4">
    <source>
        <dbReference type="ARBA" id="ARBA00023002"/>
    </source>
</evidence>
<dbReference type="PIRSF" id="PIRSF005426">
    <property type="entry name" value="Frp"/>
    <property type="match status" value="1"/>
</dbReference>
<protein>
    <submittedName>
        <fullName evidence="7">Oxygen-insensitive NADPH nitroreductase</fullName>
        <ecNumber evidence="7">1.5.1.38</ecNumber>
    </submittedName>
</protein>
<dbReference type="Gene3D" id="3.40.109.10">
    <property type="entry name" value="NADH Oxidase"/>
    <property type="match status" value="1"/>
</dbReference>
<dbReference type="EC" id="1.5.1.38" evidence="7"/>
<keyword evidence="3 5" id="KW-0288">FMN</keyword>
<evidence type="ECO:0000313" key="8">
    <source>
        <dbReference type="Proteomes" id="UP000476064"/>
    </source>
</evidence>
<dbReference type="SUPFAM" id="SSF55469">
    <property type="entry name" value="FMN-dependent nitroreductase-like"/>
    <property type="match status" value="1"/>
</dbReference>
<dbReference type="GO" id="GO:0052873">
    <property type="term" value="F:FMN reductase (NADPH) activity"/>
    <property type="evidence" value="ECO:0007669"/>
    <property type="project" value="UniProtKB-EC"/>
</dbReference>
<keyword evidence="4 5" id="KW-0560">Oxidoreductase</keyword>
<dbReference type="AlphaFoldDB" id="A0A6C0FUQ1"/>
<name>A0A6C0FUQ1_9BACL</name>
<sequence>MNETIHLMRRHRSIRQFASTPVSEEQLELMLSAAQAASTSSNIQAYSVVGVRSEAGRSRLAELTGNQKHVAQAPLFLVWCADLNRLQTAAGLGGGQPDFELTRNTEAFIMATVDTALAAQNAAVAAESLGLGIVYIGGIRNRPREVSDLLRLPSLVYPLFGMCVGVPDQQPDQRPRLPLSVVYHEEAYSDAGFAQGIADYDAIMAEYYAKRAGGGRTTAWSKEMNARFRPEQLRPHMRGFLESQGFKLD</sequence>
<gene>
    <name evidence="7" type="primary">nfsA</name>
    <name evidence="7" type="ORF">GXP70_13630</name>
</gene>
<evidence type="ECO:0000256" key="2">
    <source>
        <dbReference type="ARBA" id="ARBA00022630"/>
    </source>
</evidence>
<feature type="domain" description="Nitroreductase" evidence="6">
    <location>
        <begin position="9"/>
        <end position="165"/>
    </location>
</feature>
<reference evidence="7 8" key="1">
    <citation type="submission" date="2020-01" db="EMBL/GenBank/DDBJ databases">
        <title>Paenibacillus sp. nov., isolated from tomato rhizosphere.</title>
        <authorList>
            <person name="Weon H.-Y."/>
            <person name="Lee S.A."/>
        </authorList>
    </citation>
    <scope>NUCLEOTIDE SEQUENCE [LARGE SCALE GENOMIC DNA]</scope>
    <source>
        <strain evidence="7 8">12200R-189</strain>
    </source>
</reference>
<dbReference type="KEGG" id="plyc:GXP70_13630"/>
<dbReference type="NCBIfam" id="NF008033">
    <property type="entry name" value="PRK10765.1"/>
    <property type="match status" value="1"/>
</dbReference>
<keyword evidence="5" id="KW-0521">NADP</keyword>
<dbReference type="PANTHER" id="PTHR43425">
    <property type="entry name" value="OXYGEN-INSENSITIVE NADPH NITROREDUCTASE"/>
    <property type="match status" value="1"/>
</dbReference>
<dbReference type="InterPro" id="IPR029479">
    <property type="entry name" value="Nitroreductase"/>
</dbReference>
<evidence type="ECO:0000259" key="6">
    <source>
        <dbReference type="Pfam" id="PF00881"/>
    </source>
</evidence>
<evidence type="ECO:0000256" key="5">
    <source>
        <dbReference type="PIRNR" id="PIRNR005426"/>
    </source>
</evidence>
<evidence type="ECO:0000256" key="1">
    <source>
        <dbReference type="ARBA" id="ARBA00008366"/>
    </source>
</evidence>
<dbReference type="InterPro" id="IPR000415">
    <property type="entry name" value="Nitroreductase-like"/>
</dbReference>
<dbReference type="InterPro" id="IPR016446">
    <property type="entry name" value="Flavin_OxRdtase_Frp"/>
</dbReference>
<proteinExistence type="inferred from homology"/>
<dbReference type="Pfam" id="PF00881">
    <property type="entry name" value="Nitroreductase"/>
    <property type="match status" value="1"/>
</dbReference>
<organism evidence="7 8">
    <name type="scientific">Paenibacillus lycopersici</name>
    <dbReference type="NCBI Taxonomy" id="2704462"/>
    <lineage>
        <taxon>Bacteria</taxon>
        <taxon>Bacillati</taxon>
        <taxon>Bacillota</taxon>
        <taxon>Bacilli</taxon>
        <taxon>Bacillales</taxon>
        <taxon>Paenibacillaceae</taxon>
        <taxon>Paenibacillus</taxon>
    </lineage>
</organism>
<evidence type="ECO:0000313" key="7">
    <source>
        <dbReference type="EMBL" id="QHT60886.1"/>
    </source>
</evidence>
<dbReference type="EMBL" id="CP048209">
    <property type="protein sequence ID" value="QHT60886.1"/>
    <property type="molecule type" value="Genomic_DNA"/>
</dbReference>
<evidence type="ECO:0000256" key="3">
    <source>
        <dbReference type="ARBA" id="ARBA00022643"/>
    </source>
</evidence>
<keyword evidence="8" id="KW-1185">Reference proteome</keyword>
<comment type="similarity">
    <text evidence="1 5">Belongs to the flavin oxidoreductase frp family.</text>
</comment>
<dbReference type="CDD" id="cd02146">
    <property type="entry name" value="NfsA-like"/>
    <property type="match status" value="1"/>
</dbReference>
<dbReference type="RefSeq" id="WP_162357325.1">
    <property type="nucleotide sequence ID" value="NZ_CP048209.1"/>
</dbReference>